<name>A0ABU0Q481_STRAH</name>
<organism evidence="2 3">
    <name type="scientific">Streptomyces achromogenes</name>
    <dbReference type="NCBI Taxonomy" id="67255"/>
    <lineage>
        <taxon>Bacteria</taxon>
        <taxon>Bacillati</taxon>
        <taxon>Actinomycetota</taxon>
        <taxon>Actinomycetes</taxon>
        <taxon>Kitasatosporales</taxon>
        <taxon>Streptomycetaceae</taxon>
        <taxon>Streptomyces</taxon>
    </lineage>
</organism>
<gene>
    <name evidence="2" type="ORF">QFZ56_004425</name>
</gene>
<evidence type="ECO:0000313" key="3">
    <source>
        <dbReference type="Proteomes" id="UP001243364"/>
    </source>
</evidence>
<keyword evidence="3" id="KW-1185">Reference proteome</keyword>
<protein>
    <recommendedName>
        <fullName evidence="4">Lipoprotein CseA</fullName>
    </recommendedName>
</protein>
<reference evidence="2 3" key="1">
    <citation type="submission" date="2023-07" db="EMBL/GenBank/DDBJ databases">
        <title>Comparative genomics of wheat-associated soil bacteria to identify genetic determinants of phenazine resistance.</title>
        <authorList>
            <person name="Mouncey N."/>
        </authorList>
    </citation>
    <scope>NUCLEOTIDE SEQUENCE [LARGE SCALE GENOMIC DNA]</scope>
    <source>
        <strain evidence="2 3">W4I19-2</strain>
    </source>
</reference>
<dbReference type="Proteomes" id="UP001243364">
    <property type="component" value="Unassembled WGS sequence"/>
</dbReference>
<feature type="region of interest" description="Disordered" evidence="1">
    <location>
        <begin position="1"/>
        <end position="38"/>
    </location>
</feature>
<comment type="caution">
    <text evidence="2">The sequence shown here is derived from an EMBL/GenBank/DDBJ whole genome shotgun (WGS) entry which is preliminary data.</text>
</comment>
<evidence type="ECO:0000313" key="2">
    <source>
        <dbReference type="EMBL" id="MDQ0685462.1"/>
    </source>
</evidence>
<sequence>MHGGLTDKGGVDGPVVRPEGGRRGAGGSFDMRHGPTPARGAIQAATTAMAVLAALALFVSACATGGTGARDEGPAHGDAVAGATPMPRAAASESLDQSDAVQLVKDDPAVSAEVKGELKPCVGDEYPVDVSYGNLTGSTGDDVIVNVLTCGDAVGVGSYVYRESDDGYQNVFKAEEPPVYAEIDRGDLVVTKQVYEKGDPVSSPSGENVITYRWTSGRFMKEYSWHNDYSSVVGGNPTPVPETS</sequence>
<accession>A0ABU0Q481</accession>
<evidence type="ECO:0000256" key="1">
    <source>
        <dbReference type="SAM" id="MobiDB-lite"/>
    </source>
</evidence>
<evidence type="ECO:0008006" key="4">
    <source>
        <dbReference type="Google" id="ProtNLM"/>
    </source>
</evidence>
<dbReference type="EMBL" id="JAUSYA010000001">
    <property type="protein sequence ID" value="MDQ0685462.1"/>
    <property type="molecule type" value="Genomic_DNA"/>
</dbReference>
<proteinExistence type="predicted"/>